<dbReference type="KEGG" id="dbk:DGMP_34840"/>
<dbReference type="Pfam" id="PF00145">
    <property type="entry name" value="DNA_methylase"/>
    <property type="match status" value="1"/>
</dbReference>
<proteinExistence type="predicted"/>
<keyword evidence="3" id="KW-0949">S-adenosyl-L-methionine</keyword>
<gene>
    <name evidence="4" type="ORF">DGMP_34840</name>
</gene>
<dbReference type="GO" id="GO:0044027">
    <property type="term" value="P:negative regulation of gene expression via chromosomal CpG island methylation"/>
    <property type="evidence" value="ECO:0007669"/>
    <property type="project" value="TreeGrafter"/>
</dbReference>
<evidence type="ECO:0008006" key="6">
    <source>
        <dbReference type="Google" id="ProtNLM"/>
    </source>
</evidence>
<reference evidence="4" key="1">
    <citation type="submission" date="2020-09" db="EMBL/GenBank/DDBJ databases">
        <title>Desulfogranum mesoprofundum gen. nov., sp. nov., a novel mesophilic, sulfate-reducing chemolithoautotroph isolated from a deep-sea hydrothermal vent chimney in the Suiyo Seamount.</title>
        <authorList>
            <person name="Hashimoto Y."/>
            <person name="Nakagawa S."/>
        </authorList>
    </citation>
    <scope>NUCLEOTIDE SEQUENCE</scope>
    <source>
        <strain evidence="4">KT2</strain>
    </source>
</reference>
<evidence type="ECO:0000313" key="5">
    <source>
        <dbReference type="Proteomes" id="UP000826725"/>
    </source>
</evidence>
<keyword evidence="5" id="KW-1185">Reference proteome</keyword>
<protein>
    <recommendedName>
        <fullName evidence="6">DNA (cytosine-5-)-methyltransferase</fullName>
    </recommendedName>
</protein>
<dbReference type="PANTHER" id="PTHR10629">
    <property type="entry name" value="CYTOSINE-SPECIFIC METHYLTRANSFERASE"/>
    <property type="match status" value="1"/>
</dbReference>
<dbReference type="InterPro" id="IPR050390">
    <property type="entry name" value="C5-Methyltransferase"/>
</dbReference>
<dbReference type="AlphaFoldDB" id="A0A8D5FLI5"/>
<dbReference type="Proteomes" id="UP000826725">
    <property type="component" value="Chromosome"/>
</dbReference>
<keyword evidence="1" id="KW-0489">Methyltransferase</keyword>
<dbReference type="GO" id="GO:0003677">
    <property type="term" value="F:DNA binding"/>
    <property type="evidence" value="ECO:0007669"/>
    <property type="project" value="TreeGrafter"/>
</dbReference>
<sequence length="243" mass="28447">MNVQDVLDDLPRLRSGLSREKKINNNFVKWAETLYGIIDQEWFNKGKYKHHSDSIVKTLESIFKNELNQGSEFIPYWKTKKKKLKDYELTKWYLDERLKGVCNHSSRSHMVSDLYRYLYASSFAEENNRSPLLEEFPAELIPAHKNASSGHFNDRFRVQVATKPSTTVTSHISKDGHYFIHYDPEQCRSLTVREAARLQTFPDNYFFEGSRTQQYIQVGNAVPPLLARQIAEIVHELIQRTSN</sequence>
<evidence type="ECO:0000256" key="2">
    <source>
        <dbReference type="ARBA" id="ARBA00022679"/>
    </source>
</evidence>
<evidence type="ECO:0000256" key="3">
    <source>
        <dbReference type="ARBA" id="ARBA00022691"/>
    </source>
</evidence>
<dbReference type="InterPro" id="IPR001525">
    <property type="entry name" value="C5_MeTfrase"/>
</dbReference>
<evidence type="ECO:0000256" key="1">
    <source>
        <dbReference type="ARBA" id="ARBA00022603"/>
    </source>
</evidence>
<dbReference type="PANTHER" id="PTHR10629:SF52">
    <property type="entry name" value="DNA (CYTOSINE-5)-METHYLTRANSFERASE 1"/>
    <property type="match status" value="1"/>
</dbReference>
<organism evidence="4 5">
    <name type="scientific">Desulfomarina profundi</name>
    <dbReference type="NCBI Taxonomy" id="2772557"/>
    <lineage>
        <taxon>Bacteria</taxon>
        <taxon>Pseudomonadati</taxon>
        <taxon>Thermodesulfobacteriota</taxon>
        <taxon>Desulfobulbia</taxon>
        <taxon>Desulfobulbales</taxon>
        <taxon>Desulfobulbaceae</taxon>
        <taxon>Desulfomarina</taxon>
    </lineage>
</organism>
<dbReference type="GO" id="GO:0003886">
    <property type="term" value="F:DNA (cytosine-5-)-methyltransferase activity"/>
    <property type="evidence" value="ECO:0007669"/>
    <property type="project" value="TreeGrafter"/>
</dbReference>
<dbReference type="REBASE" id="502959">
    <property type="entry name" value="M2.DbaKT2ORF34830P"/>
</dbReference>
<accession>A0A8D5FLI5</accession>
<keyword evidence="2" id="KW-0808">Transferase</keyword>
<evidence type="ECO:0000313" key="4">
    <source>
        <dbReference type="EMBL" id="BCL62791.1"/>
    </source>
</evidence>
<dbReference type="EMBL" id="AP024086">
    <property type="protein sequence ID" value="BCL62791.1"/>
    <property type="molecule type" value="Genomic_DNA"/>
</dbReference>
<name>A0A8D5FLI5_9BACT</name>
<dbReference type="GO" id="GO:0032259">
    <property type="term" value="P:methylation"/>
    <property type="evidence" value="ECO:0007669"/>
    <property type="project" value="UniProtKB-KW"/>
</dbReference>